<dbReference type="AlphaFoldDB" id="X1UX33"/>
<dbReference type="CDD" id="cd06225">
    <property type="entry name" value="HAMP"/>
    <property type="match status" value="1"/>
</dbReference>
<dbReference type="SUPFAM" id="SSF158472">
    <property type="entry name" value="HAMP domain-like"/>
    <property type="match status" value="1"/>
</dbReference>
<organism evidence="11">
    <name type="scientific">marine sediment metagenome</name>
    <dbReference type="NCBI Taxonomy" id="412755"/>
    <lineage>
        <taxon>unclassified sequences</taxon>
        <taxon>metagenomes</taxon>
        <taxon>ecological metagenomes</taxon>
    </lineage>
</organism>
<evidence type="ECO:0000313" key="11">
    <source>
        <dbReference type="EMBL" id="GAJ08152.1"/>
    </source>
</evidence>
<evidence type="ECO:0000256" key="3">
    <source>
        <dbReference type="ARBA" id="ARBA00012438"/>
    </source>
</evidence>
<feature type="non-terminal residue" evidence="11">
    <location>
        <position position="238"/>
    </location>
</feature>
<name>X1UX33_9ZZZZ</name>
<evidence type="ECO:0000256" key="9">
    <source>
        <dbReference type="SAM" id="Phobius"/>
    </source>
</evidence>
<dbReference type="Pfam" id="PF21085">
    <property type="entry name" value="CusS"/>
    <property type="match status" value="1"/>
</dbReference>
<feature type="transmembrane region" description="Helical" evidence="9">
    <location>
        <begin position="122"/>
        <end position="142"/>
    </location>
</feature>
<dbReference type="Gene3D" id="1.10.287.130">
    <property type="match status" value="1"/>
</dbReference>
<keyword evidence="8 9" id="KW-0472">Membrane</keyword>
<dbReference type="PANTHER" id="PTHR45436:SF15">
    <property type="entry name" value="SENSOR HISTIDINE KINASE CUSS"/>
    <property type="match status" value="1"/>
</dbReference>
<proteinExistence type="predicted"/>
<dbReference type="SMART" id="SM00304">
    <property type="entry name" value="HAMP"/>
    <property type="match status" value="1"/>
</dbReference>
<evidence type="ECO:0000259" key="10">
    <source>
        <dbReference type="PROSITE" id="PS50885"/>
    </source>
</evidence>
<gene>
    <name evidence="11" type="ORF">S12H4_52461</name>
</gene>
<dbReference type="GO" id="GO:0000155">
    <property type="term" value="F:phosphorelay sensor kinase activity"/>
    <property type="evidence" value="ECO:0007669"/>
    <property type="project" value="InterPro"/>
</dbReference>
<dbReference type="InterPro" id="IPR048590">
    <property type="entry name" value="CusS-like_sensor"/>
</dbReference>
<keyword evidence="7" id="KW-0902">Two-component regulatory system</keyword>
<protein>
    <recommendedName>
        <fullName evidence="3">histidine kinase</fullName>
        <ecNumber evidence="3">2.7.13.3</ecNumber>
    </recommendedName>
</protein>
<dbReference type="SUPFAM" id="SSF47384">
    <property type="entry name" value="Homodimeric domain of signal transducing histidine kinase"/>
    <property type="match status" value="1"/>
</dbReference>
<dbReference type="PANTHER" id="PTHR45436">
    <property type="entry name" value="SENSOR HISTIDINE KINASE YKOH"/>
    <property type="match status" value="1"/>
</dbReference>
<evidence type="ECO:0000256" key="5">
    <source>
        <dbReference type="ARBA" id="ARBA00022679"/>
    </source>
</evidence>
<feature type="domain" description="HAMP" evidence="10">
    <location>
        <begin position="143"/>
        <end position="196"/>
    </location>
</feature>
<sequence length="238" mass="26789">DRQALVEKLESAKHILNNARSGANLSEELPQLRALLGAHQDLAATILASDGAVLFSDPRAVEVPGRFRRADEQSMWEWQKDEHMYRGMTAQISVTDQPEPLTALLILDVTNHTHFFDTLQRWFWIGLVISALVSAALGWVVARSGLRPLRQVTDVASGMSARSLQERIPLEPVPQELQQLVLSFNAMLARLEEAFIRLSNFSADIAHELRTPVSRSGFYAWQQRPPSAREMANRRLSK</sequence>
<dbReference type="InterPro" id="IPR036097">
    <property type="entry name" value="HisK_dim/P_sf"/>
</dbReference>
<keyword evidence="5" id="KW-0808">Transferase</keyword>
<evidence type="ECO:0000256" key="6">
    <source>
        <dbReference type="ARBA" id="ARBA00022777"/>
    </source>
</evidence>
<comment type="caution">
    <text evidence="11">The sequence shown here is derived from an EMBL/GenBank/DDBJ whole genome shotgun (WGS) entry which is preliminary data.</text>
</comment>
<keyword evidence="4" id="KW-0597">Phosphoprotein</keyword>
<dbReference type="GO" id="GO:0005886">
    <property type="term" value="C:plasma membrane"/>
    <property type="evidence" value="ECO:0007669"/>
    <property type="project" value="TreeGrafter"/>
</dbReference>
<keyword evidence="6" id="KW-0418">Kinase</keyword>
<reference evidence="11" key="1">
    <citation type="journal article" date="2014" name="Front. Microbiol.">
        <title>High frequency of phylogenetically diverse reductive dehalogenase-homologous genes in deep subseafloor sedimentary metagenomes.</title>
        <authorList>
            <person name="Kawai M."/>
            <person name="Futagami T."/>
            <person name="Toyoda A."/>
            <person name="Takaki Y."/>
            <person name="Nishi S."/>
            <person name="Hori S."/>
            <person name="Arai W."/>
            <person name="Tsubouchi T."/>
            <person name="Morono Y."/>
            <person name="Uchiyama I."/>
            <person name="Ito T."/>
            <person name="Fujiyama A."/>
            <person name="Inagaki F."/>
            <person name="Takami H."/>
        </authorList>
    </citation>
    <scope>NUCLEOTIDE SEQUENCE</scope>
    <source>
        <strain evidence="11">Expedition CK06-06</strain>
    </source>
</reference>
<dbReference type="Pfam" id="PF00672">
    <property type="entry name" value="HAMP"/>
    <property type="match status" value="1"/>
</dbReference>
<evidence type="ECO:0000256" key="1">
    <source>
        <dbReference type="ARBA" id="ARBA00000085"/>
    </source>
</evidence>
<dbReference type="InterPro" id="IPR003660">
    <property type="entry name" value="HAMP_dom"/>
</dbReference>
<dbReference type="EC" id="2.7.13.3" evidence="3"/>
<dbReference type="EMBL" id="BARW01033288">
    <property type="protein sequence ID" value="GAJ08152.1"/>
    <property type="molecule type" value="Genomic_DNA"/>
</dbReference>
<evidence type="ECO:0000256" key="4">
    <source>
        <dbReference type="ARBA" id="ARBA00022553"/>
    </source>
</evidence>
<keyword evidence="9" id="KW-0812">Transmembrane</keyword>
<feature type="non-terminal residue" evidence="11">
    <location>
        <position position="1"/>
    </location>
</feature>
<keyword evidence="9" id="KW-1133">Transmembrane helix</keyword>
<evidence type="ECO:0000256" key="2">
    <source>
        <dbReference type="ARBA" id="ARBA00004141"/>
    </source>
</evidence>
<evidence type="ECO:0000256" key="8">
    <source>
        <dbReference type="ARBA" id="ARBA00023136"/>
    </source>
</evidence>
<comment type="subcellular location">
    <subcellularLocation>
        <location evidence="2">Membrane</location>
        <topology evidence="2">Multi-pass membrane protein</topology>
    </subcellularLocation>
</comment>
<dbReference type="InterPro" id="IPR050428">
    <property type="entry name" value="TCS_sensor_his_kinase"/>
</dbReference>
<evidence type="ECO:0000256" key="7">
    <source>
        <dbReference type="ARBA" id="ARBA00023012"/>
    </source>
</evidence>
<dbReference type="PROSITE" id="PS50885">
    <property type="entry name" value="HAMP"/>
    <property type="match status" value="1"/>
</dbReference>
<comment type="catalytic activity">
    <reaction evidence="1">
        <text>ATP + protein L-histidine = ADP + protein N-phospho-L-histidine.</text>
        <dbReference type="EC" id="2.7.13.3"/>
    </reaction>
</comment>
<accession>X1UX33</accession>